<accession>A0A2V0RL50</accession>
<protein>
    <submittedName>
        <fullName evidence="2">Uncharacterized protein</fullName>
    </submittedName>
</protein>
<sequence>MSSAQAALQQTSALCAKFVHGYSDPAAFNGIESSPFGEAEISHEAGRATLTIPSGSDGLVVVMDTLPGVNGLSADVYTMNGDTCTAVSSVSLGRSSATNYSALGLCSFSATLKSTASDTNAQGVIFGGPVRGAPINPETLSQTDIASRISDPNDMADATSNDCLSVLAISPDLGEDMVNQGGAESSTGKKESYSGSSVDAGAEFPTMSASALVAFDSSLIPAGRTDFQKRNPLTTKSSFITVSGSLSLDATADSSADRDIIVTCSTVDAAGTVISTQAASFTVEINATSFNLPISFAMVNTGRPAKNVKVTVTTLAGLLRSHASIQIESKAAGLTSKNAGRPVVILKVVGGEGSYYLKYDALISYILAEDIKGLYRSNTASYHKGTVRTFLENTFVDFGQILPAGYAEQVKAMSYDVAPVVRSAMSTDKVGVAAFHFGHFMKDFGKGLGMVAKGVGSGAHFISKHKKALKTGLQLAMLAQPEFAPELAAGMAALDAGSSVGLI</sequence>
<reference evidence="2" key="1">
    <citation type="submission" date="2017-04" db="EMBL/GenBank/DDBJ databases">
        <title>Unveiling RNA virosphere associated with marine microorganisms.</title>
        <authorList>
            <person name="Urayama S."/>
            <person name="Takaki Y."/>
            <person name="Nishi S."/>
            <person name="Yoshida Y."/>
            <person name="Deguchi S."/>
            <person name="Takai K."/>
            <person name="Nunoura T."/>
        </authorList>
    </citation>
    <scope>NUCLEOTIDE SEQUENCE</scope>
</reference>
<organism evidence="2">
    <name type="scientific">viral metagenome</name>
    <dbReference type="NCBI Taxonomy" id="1070528"/>
    <lineage>
        <taxon>unclassified sequences</taxon>
        <taxon>metagenomes</taxon>
        <taxon>organismal metagenomes</taxon>
    </lineage>
</organism>
<feature type="region of interest" description="Disordered" evidence="1">
    <location>
        <begin position="175"/>
        <end position="197"/>
    </location>
</feature>
<evidence type="ECO:0000313" key="2">
    <source>
        <dbReference type="EMBL" id="GBH22422.1"/>
    </source>
</evidence>
<name>A0A2V0RL50_9ZZZZ</name>
<comment type="caution">
    <text evidence="2">The sequence shown here is derived from an EMBL/GenBank/DDBJ whole genome shotgun (WGS) entry which is preliminary data.</text>
</comment>
<proteinExistence type="predicted"/>
<dbReference type="AlphaFoldDB" id="A0A2V0RL50"/>
<dbReference type="EMBL" id="BDQB01000282">
    <property type="protein sequence ID" value="GBH22422.1"/>
    <property type="molecule type" value="Genomic_RNA"/>
</dbReference>
<evidence type="ECO:0000256" key="1">
    <source>
        <dbReference type="SAM" id="MobiDB-lite"/>
    </source>
</evidence>